<keyword evidence="1" id="KW-0732">Signal</keyword>
<dbReference type="InterPro" id="IPR021302">
    <property type="entry name" value="DUF2780_VcgC/VcgE"/>
</dbReference>
<name>F5ZC00_ALTNA</name>
<dbReference type="EMBL" id="CP002339">
    <property type="protein sequence ID" value="AEF02238.1"/>
    <property type="molecule type" value="Genomic_DNA"/>
</dbReference>
<dbReference type="HOGENOM" id="CLU_129230_0_0_6"/>
<dbReference type="Pfam" id="PF11075">
    <property type="entry name" value="DUF2780"/>
    <property type="match status" value="1"/>
</dbReference>
<evidence type="ECO:0000313" key="2">
    <source>
        <dbReference type="EMBL" id="AEF02238.1"/>
    </source>
</evidence>
<feature type="signal peptide" evidence="1">
    <location>
        <begin position="1"/>
        <end position="22"/>
    </location>
</feature>
<dbReference type="AlphaFoldDB" id="F5ZC00"/>
<sequence length="178" mass="18808">MMKKIYALVLVSGLAVAPQSHAEGWLDSLKGLFGMTEEVEAVPNISDMTRSVSDAVGITESQATGGLASIFNYAKDNISTSQFNELSNALPGLESLLGSVPDISNVTSEGGLSSILDKAASYTDSFKSVNELNKQFEALGLEPAQIMQIVNSAKAYLDTEQGQEIKVLLVEGLGKFSG</sequence>
<dbReference type="Proteomes" id="UP000000683">
    <property type="component" value="Chromosome"/>
</dbReference>
<evidence type="ECO:0000256" key="1">
    <source>
        <dbReference type="SAM" id="SignalP"/>
    </source>
</evidence>
<evidence type="ECO:0008006" key="4">
    <source>
        <dbReference type="Google" id="ProtNLM"/>
    </source>
</evidence>
<protein>
    <recommendedName>
        <fullName evidence="4">DUF2780 domain-containing protein</fullName>
    </recommendedName>
</protein>
<dbReference type="eggNOG" id="ENOG502ZR32">
    <property type="taxonomic scope" value="Bacteria"/>
</dbReference>
<dbReference type="RefSeq" id="WP_013783180.1">
    <property type="nucleotide sequence ID" value="NC_015554.1"/>
</dbReference>
<reference evidence="2 3" key="1">
    <citation type="journal article" date="2011" name="J. Bacteriol.">
        <title>Complete genome sequence of the polycyclic aromatic hydrocarbon-degrading bacterium Alteromonas sp. strain SN2.</title>
        <authorList>
            <person name="Jin H.M."/>
            <person name="Jeong H."/>
            <person name="Moon E.J."/>
            <person name="Math R.K."/>
            <person name="Lee K."/>
            <person name="Kim H.J."/>
            <person name="Jeon C.O."/>
            <person name="Oh T.K."/>
            <person name="Kim J.F."/>
        </authorList>
    </citation>
    <scope>NUCLEOTIDE SEQUENCE [LARGE SCALE GENOMIC DNA]</scope>
    <source>
        <strain evidence="3">JCM 17741 / KACC 18427 / KCTC 11700BP / SN2</strain>
    </source>
</reference>
<proteinExistence type="predicted"/>
<gene>
    <name evidence="2" type="ordered locus">ambt_03430</name>
</gene>
<accession>F5ZC00</accession>
<keyword evidence="3" id="KW-1185">Reference proteome</keyword>
<feature type="chain" id="PRO_5003332514" description="DUF2780 domain-containing protein" evidence="1">
    <location>
        <begin position="23"/>
        <end position="178"/>
    </location>
</feature>
<dbReference type="KEGG" id="alt:ambt_03430"/>
<organism evidence="2 3">
    <name type="scientific">Alteromonas naphthalenivorans</name>
    <dbReference type="NCBI Taxonomy" id="715451"/>
    <lineage>
        <taxon>Bacteria</taxon>
        <taxon>Pseudomonadati</taxon>
        <taxon>Pseudomonadota</taxon>
        <taxon>Gammaproteobacteria</taxon>
        <taxon>Alteromonadales</taxon>
        <taxon>Alteromonadaceae</taxon>
        <taxon>Alteromonas/Salinimonas group</taxon>
        <taxon>Alteromonas</taxon>
    </lineage>
</organism>
<evidence type="ECO:0000313" key="3">
    <source>
        <dbReference type="Proteomes" id="UP000000683"/>
    </source>
</evidence>